<dbReference type="PRINTS" id="PR01249">
    <property type="entry name" value="RIBOSOMALL31"/>
</dbReference>
<dbReference type="InterPro" id="IPR042105">
    <property type="entry name" value="Ribosomal_bL31_sf"/>
</dbReference>
<dbReference type="InterPro" id="IPR002150">
    <property type="entry name" value="Ribosomal_bL31"/>
</dbReference>
<dbReference type="PANTHER" id="PTHR33280:SF1">
    <property type="entry name" value="LARGE RIBOSOMAL SUBUNIT PROTEIN BL31C"/>
    <property type="match status" value="1"/>
</dbReference>
<dbReference type="GO" id="GO:0005840">
    <property type="term" value="C:ribosome"/>
    <property type="evidence" value="ECO:0007669"/>
    <property type="project" value="UniProtKB-KW"/>
</dbReference>
<dbReference type="InterPro" id="IPR034704">
    <property type="entry name" value="Ribosomal_bL28/bL31-like_sf"/>
</dbReference>
<proteinExistence type="inferred from homology"/>
<dbReference type="Pfam" id="PF01197">
    <property type="entry name" value="Ribosomal_L31"/>
    <property type="match status" value="1"/>
</dbReference>
<evidence type="ECO:0000256" key="3">
    <source>
        <dbReference type="HAMAP-Rule" id="MF_00502"/>
    </source>
</evidence>
<dbReference type="Gene3D" id="4.10.830.30">
    <property type="entry name" value="Ribosomal protein L31"/>
    <property type="match status" value="1"/>
</dbReference>
<accession>A0AAU1UFK2</accession>
<comment type="similarity">
    <text evidence="3">Belongs to the bacterial ribosomal protein bL31 family. Type B subfamily.</text>
</comment>
<gene>
    <name evidence="3" type="primary">rpmE2</name>
    <name evidence="4" type="ORF">OHU69_39890</name>
</gene>
<dbReference type="PANTHER" id="PTHR33280">
    <property type="entry name" value="50S RIBOSOMAL PROTEIN L31, CHLOROPLASTIC"/>
    <property type="match status" value="1"/>
</dbReference>
<dbReference type="GO" id="GO:0003735">
    <property type="term" value="F:structural constituent of ribosome"/>
    <property type="evidence" value="ECO:0007669"/>
    <property type="project" value="InterPro"/>
</dbReference>
<evidence type="ECO:0000313" key="4">
    <source>
        <dbReference type="EMBL" id="WTS16683.1"/>
    </source>
</evidence>
<keyword evidence="2 3" id="KW-0687">Ribonucleoprotein</keyword>
<evidence type="ECO:0000256" key="2">
    <source>
        <dbReference type="ARBA" id="ARBA00023274"/>
    </source>
</evidence>
<dbReference type="HAMAP" id="MF_00502">
    <property type="entry name" value="Ribosomal_bL31_2"/>
    <property type="match status" value="1"/>
</dbReference>
<protein>
    <recommendedName>
        <fullName evidence="3">Large ribosomal subunit protein bL31B</fullName>
    </recommendedName>
</protein>
<dbReference type="SUPFAM" id="SSF143800">
    <property type="entry name" value="L28p-like"/>
    <property type="match status" value="1"/>
</dbReference>
<dbReference type="EMBL" id="CP108195">
    <property type="protein sequence ID" value="WTS16683.1"/>
    <property type="molecule type" value="Genomic_DNA"/>
</dbReference>
<dbReference type="InterPro" id="IPR027493">
    <property type="entry name" value="Ribosomal_bL31_B"/>
</dbReference>
<name>A0AAU1UFK2_9ACTN</name>
<sequence>MQQDKQPAYGPVVFRDRSAGYAFLTRSTAASDETIEWDDGETYPVVDVEISSESHPFYTGKARVVDAEGQVAKFEKRYGEQDKG</sequence>
<dbReference type="PROSITE" id="PS01143">
    <property type="entry name" value="RIBOSOMAL_L31"/>
    <property type="match status" value="1"/>
</dbReference>
<dbReference type="NCBIfam" id="NF002462">
    <property type="entry name" value="PRK01678.1"/>
    <property type="match status" value="1"/>
</dbReference>
<evidence type="ECO:0000256" key="1">
    <source>
        <dbReference type="ARBA" id="ARBA00022980"/>
    </source>
</evidence>
<dbReference type="GO" id="GO:1990904">
    <property type="term" value="C:ribonucleoprotein complex"/>
    <property type="evidence" value="ECO:0007669"/>
    <property type="project" value="UniProtKB-KW"/>
</dbReference>
<dbReference type="NCBIfam" id="TIGR00105">
    <property type="entry name" value="L31"/>
    <property type="match status" value="1"/>
</dbReference>
<reference evidence="4" key="1">
    <citation type="submission" date="2022-10" db="EMBL/GenBank/DDBJ databases">
        <title>The complete genomes of actinobacterial strains from the NBC collection.</title>
        <authorList>
            <person name="Joergensen T.S."/>
            <person name="Alvarez Arevalo M."/>
            <person name="Sterndorff E.B."/>
            <person name="Faurdal D."/>
            <person name="Vuksanovic O."/>
            <person name="Mourched A.-S."/>
            <person name="Charusanti P."/>
            <person name="Shaw S."/>
            <person name="Blin K."/>
            <person name="Weber T."/>
        </authorList>
    </citation>
    <scope>NUCLEOTIDE SEQUENCE</scope>
    <source>
        <strain evidence="4">NBC_00119</strain>
    </source>
</reference>
<dbReference type="AlphaFoldDB" id="A0AAU1UFK2"/>
<dbReference type="GO" id="GO:0006412">
    <property type="term" value="P:translation"/>
    <property type="evidence" value="ECO:0007669"/>
    <property type="project" value="UniProtKB-UniRule"/>
</dbReference>
<keyword evidence="1 3" id="KW-0689">Ribosomal protein</keyword>
<comment type="subunit">
    <text evidence="3">Part of the 50S ribosomal subunit.</text>
</comment>
<organism evidence="4">
    <name type="scientific">Streptomyces sp. NBC_00119</name>
    <dbReference type="NCBI Taxonomy" id="2975659"/>
    <lineage>
        <taxon>Bacteria</taxon>
        <taxon>Bacillati</taxon>
        <taxon>Actinomycetota</taxon>
        <taxon>Actinomycetes</taxon>
        <taxon>Kitasatosporales</taxon>
        <taxon>Streptomycetaceae</taxon>
        <taxon>Streptomyces</taxon>
    </lineage>
</organism>